<proteinExistence type="predicted"/>
<dbReference type="SUPFAM" id="SSF55781">
    <property type="entry name" value="GAF domain-like"/>
    <property type="match status" value="1"/>
</dbReference>
<keyword evidence="8" id="KW-0902">Two-component regulatory system</keyword>
<keyword evidence="12" id="KW-1185">Reference proteome</keyword>
<feature type="transmembrane region" description="Helical" evidence="9">
    <location>
        <begin position="251"/>
        <end position="272"/>
    </location>
</feature>
<evidence type="ECO:0000256" key="6">
    <source>
        <dbReference type="ARBA" id="ARBA00022777"/>
    </source>
</evidence>
<evidence type="ECO:0000313" key="11">
    <source>
        <dbReference type="EMBL" id="KJK44116.1"/>
    </source>
</evidence>
<dbReference type="Gene3D" id="3.30.565.10">
    <property type="entry name" value="Histidine kinase-like ATPase, C-terminal domain"/>
    <property type="match status" value="1"/>
</dbReference>
<dbReference type="CDD" id="cd16917">
    <property type="entry name" value="HATPase_UhpB-NarQ-NarX-like"/>
    <property type="match status" value="1"/>
</dbReference>
<organism evidence="11 12">
    <name type="scientific">Lentzea aerocolonigenes</name>
    <name type="common">Lechevalieria aerocolonigenes</name>
    <name type="synonym">Saccharothrix aerocolonigenes</name>
    <dbReference type="NCBI Taxonomy" id="68170"/>
    <lineage>
        <taxon>Bacteria</taxon>
        <taxon>Bacillati</taxon>
        <taxon>Actinomycetota</taxon>
        <taxon>Actinomycetes</taxon>
        <taxon>Pseudonocardiales</taxon>
        <taxon>Pseudonocardiaceae</taxon>
        <taxon>Lentzea</taxon>
    </lineage>
</organism>
<protein>
    <recommendedName>
        <fullName evidence="2">histidine kinase</fullName>
        <ecNumber evidence="2">2.7.13.3</ecNumber>
    </recommendedName>
</protein>
<dbReference type="PANTHER" id="PTHR24421">
    <property type="entry name" value="NITRATE/NITRITE SENSOR PROTEIN NARX-RELATED"/>
    <property type="match status" value="1"/>
</dbReference>
<evidence type="ECO:0000256" key="4">
    <source>
        <dbReference type="ARBA" id="ARBA00022679"/>
    </source>
</evidence>
<name>A0A0F0GNE5_LENAE</name>
<feature type="transmembrane region" description="Helical" evidence="9">
    <location>
        <begin position="194"/>
        <end position="213"/>
    </location>
</feature>
<dbReference type="InterPro" id="IPR036890">
    <property type="entry name" value="HATPase_C_sf"/>
</dbReference>
<keyword evidence="3" id="KW-0597">Phosphoprotein</keyword>
<keyword evidence="7" id="KW-0067">ATP-binding</keyword>
<feature type="transmembrane region" description="Helical" evidence="9">
    <location>
        <begin position="219"/>
        <end position="239"/>
    </location>
</feature>
<dbReference type="GO" id="GO:0005524">
    <property type="term" value="F:ATP binding"/>
    <property type="evidence" value="ECO:0007669"/>
    <property type="project" value="UniProtKB-KW"/>
</dbReference>
<dbReference type="PATRIC" id="fig|68170.10.peg.7982"/>
<evidence type="ECO:0000256" key="5">
    <source>
        <dbReference type="ARBA" id="ARBA00022741"/>
    </source>
</evidence>
<dbReference type="SUPFAM" id="SSF55874">
    <property type="entry name" value="ATPase domain of HSP90 chaperone/DNA topoisomerase II/histidine kinase"/>
    <property type="match status" value="1"/>
</dbReference>
<dbReference type="InterPro" id="IPR050482">
    <property type="entry name" value="Sensor_HK_TwoCompSys"/>
</dbReference>
<dbReference type="EMBL" id="JYJG01000261">
    <property type="protein sequence ID" value="KJK44116.1"/>
    <property type="molecule type" value="Genomic_DNA"/>
</dbReference>
<sequence>MNIGRVLASGFGALVVTETAAAVVVVVRLGWTWQQALDAFVVTNSAMALTFGICGAILAWHRPRNPIGWLFLADGLGHATTALCAPLDGPLIATIASYAWPWSIGLFLPLSLVLFPDGRLPSRRWRAVAIAIVVTAPLFVIELGADPEGPGYLKLPGYAELGPLWIVSELRTLAALLAGVVALAVRYRRGEDSVLWLLLAASVAAAFVVPWSFVAGTPVFVLLSIPLIPVAVTIAIVRHQLLDIRLVVSRVLAWVLLSAVVLVVYGLLVAVLDRFVSAQLGRSVVATVVVALLVAPVLPRLQRLVDRALYGDRGDPARVVSKVGEHLAGEGLAGVVEAVRVALRVPYVALTAGQELAGNGTRPDNVEVVPLEYDGVTVGELHVGVRTGESTLGAADRNVLRLVAAPLAVAVHATLLSTQLQASRERLVTAREEERRRLRRDLHDGLGPTLTGVALSADAATNLLATDPDRTRTLITGVSADVRTAIADVRRLVEDLRPPALDELGLLGALRQRAEHLVRTPLQLRLDVPDEVPRLSAAVEVAAYRIATEALTNVVRHSRASSVILRLSCAEALEVEVTDDGPPNGPWHPGVGMQAMRERAAELGGGVEAGPTERGGRVWARLPVVEVP</sequence>
<feature type="transmembrane region" description="Helical" evidence="9">
    <location>
        <begin position="165"/>
        <end position="187"/>
    </location>
</feature>
<keyword evidence="9" id="KW-0472">Membrane</keyword>
<evidence type="ECO:0000256" key="8">
    <source>
        <dbReference type="ARBA" id="ARBA00023012"/>
    </source>
</evidence>
<keyword evidence="5" id="KW-0547">Nucleotide-binding</keyword>
<keyword evidence="4" id="KW-0808">Transferase</keyword>
<dbReference type="GO" id="GO:0000155">
    <property type="term" value="F:phosphorelay sensor kinase activity"/>
    <property type="evidence" value="ECO:0007669"/>
    <property type="project" value="InterPro"/>
</dbReference>
<keyword evidence="9" id="KW-0812">Transmembrane</keyword>
<dbReference type="OrthoDB" id="227596at2"/>
<reference evidence="11 12" key="1">
    <citation type="submission" date="2015-02" db="EMBL/GenBank/DDBJ databases">
        <authorList>
            <person name="Ju K.-S."/>
            <person name="Doroghazi J.R."/>
            <person name="Metcalf W."/>
        </authorList>
    </citation>
    <scope>NUCLEOTIDE SEQUENCE [LARGE SCALE GENOMIC DNA]</scope>
    <source>
        <strain evidence="11 12">NRRL B-16140</strain>
    </source>
</reference>
<gene>
    <name evidence="11" type="ORF">UK23_30700</name>
</gene>
<feature type="transmembrane region" description="Helical" evidence="9">
    <location>
        <begin position="127"/>
        <end position="145"/>
    </location>
</feature>
<dbReference type="RefSeq" id="WP_045315177.1">
    <property type="nucleotide sequence ID" value="NZ_JYJG01000261.1"/>
</dbReference>
<comment type="caution">
    <text evidence="11">The sequence shown here is derived from an EMBL/GenBank/DDBJ whole genome shotgun (WGS) entry which is preliminary data.</text>
</comment>
<evidence type="ECO:0000259" key="10">
    <source>
        <dbReference type="Pfam" id="PF07730"/>
    </source>
</evidence>
<feature type="domain" description="Signal transduction histidine kinase subgroup 3 dimerisation and phosphoacceptor" evidence="10">
    <location>
        <begin position="434"/>
        <end position="501"/>
    </location>
</feature>
<accession>A0A0F0GNE5</accession>
<evidence type="ECO:0000313" key="12">
    <source>
        <dbReference type="Proteomes" id="UP000033393"/>
    </source>
</evidence>
<evidence type="ECO:0000256" key="2">
    <source>
        <dbReference type="ARBA" id="ARBA00012438"/>
    </source>
</evidence>
<evidence type="ECO:0000256" key="7">
    <source>
        <dbReference type="ARBA" id="ARBA00022840"/>
    </source>
</evidence>
<evidence type="ECO:0000256" key="9">
    <source>
        <dbReference type="SAM" id="Phobius"/>
    </source>
</evidence>
<dbReference type="AlphaFoldDB" id="A0A0F0GNE5"/>
<feature type="transmembrane region" description="Helical" evidence="9">
    <location>
        <begin position="91"/>
        <end position="115"/>
    </location>
</feature>
<feature type="transmembrane region" description="Helical" evidence="9">
    <location>
        <begin position="37"/>
        <end position="60"/>
    </location>
</feature>
<dbReference type="Pfam" id="PF07730">
    <property type="entry name" value="HisKA_3"/>
    <property type="match status" value="1"/>
</dbReference>
<dbReference type="Proteomes" id="UP000033393">
    <property type="component" value="Unassembled WGS sequence"/>
</dbReference>
<keyword evidence="9" id="KW-1133">Transmembrane helix</keyword>
<keyword evidence="6 11" id="KW-0418">Kinase</keyword>
<dbReference type="GO" id="GO:0046983">
    <property type="term" value="F:protein dimerization activity"/>
    <property type="evidence" value="ECO:0007669"/>
    <property type="project" value="InterPro"/>
</dbReference>
<dbReference type="PANTHER" id="PTHR24421:SF10">
    <property type="entry name" value="NITRATE_NITRITE SENSOR PROTEIN NARQ"/>
    <property type="match status" value="1"/>
</dbReference>
<dbReference type="Gene3D" id="1.20.5.1930">
    <property type="match status" value="1"/>
</dbReference>
<comment type="catalytic activity">
    <reaction evidence="1">
        <text>ATP + protein L-histidine = ADP + protein N-phospho-L-histidine.</text>
        <dbReference type="EC" id="2.7.13.3"/>
    </reaction>
</comment>
<dbReference type="EC" id="2.7.13.3" evidence="2"/>
<evidence type="ECO:0000256" key="3">
    <source>
        <dbReference type="ARBA" id="ARBA00022553"/>
    </source>
</evidence>
<evidence type="ECO:0000256" key="1">
    <source>
        <dbReference type="ARBA" id="ARBA00000085"/>
    </source>
</evidence>
<dbReference type="GO" id="GO:0016020">
    <property type="term" value="C:membrane"/>
    <property type="evidence" value="ECO:0007669"/>
    <property type="project" value="InterPro"/>
</dbReference>
<dbReference type="InterPro" id="IPR011712">
    <property type="entry name" value="Sig_transdc_His_kin_sub3_dim/P"/>
</dbReference>